<sequence>MKLTITKKILSSLLILSIICGVMVNGSVKADAPFTTINIIGSQGLNGIYYGNDKVELIAVASEGVSSTQYKLKKDGER</sequence>
<name>A0ABT9TTK5_PAEHA</name>
<organism evidence="1 2">
    <name type="scientific">Paenibacillus harenae</name>
    <dbReference type="NCBI Taxonomy" id="306543"/>
    <lineage>
        <taxon>Bacteria</taxon>
        <taxon>Bacillati</taxon>
        <taxon>Bacillota</taxon>
        <taxon>Bacilli</taxon>
        <taxon>Bacillales</taxon>
        <taxon>Paenibacillaceae</taxon>
        <taxon>Paenibacillus</taxon>
    </lineage>
</organism>
<dbReference type="EMBL" id="JAUSSU010000001">
    <property type="protein sequence ID" value="MDQ0110673.1"/>
    <property type="molecule type" value="Genomic_DNA"/>
</dbReference>
<dbReference type="Proteomes" id="UP001229346">
    <property type="component" value="Unassembled WGS sequence"/>
</dbReference>
<accession>A0ABT9TTK5</accession>
<proteinExistence type="predicted"/>
<protein>
    <submittedName>
        <fullName evidence="1">Uncharacterized protein</fullName>
    </submittedName>
</protein>
<reference evidence="1 2" key="1">
    <citation type="submission" date="2023-07" db="EMBL/GenBank/DDBJ databases">
        <title>Sorghum-associated microbial communities from plants grown in Nebraska, USA.</title>
        <authorList>
            <person name="Schachtman D."/>
        </authorList>
    </citation>
    <scope>NUCLEOTIDE SEQUENCE [LARGE SCALE GENOMIC DNA]</scope>
    <source>
        <strain evidence="1 2">CC482</strain>
    </source>
</reference>
<dbReference type="RefSeq" id="WP_307199960.1">
    <property type="nucleotide sequence ID" value="NZ_JAUSSU010000001.1"/>
</dbReference>
<evidence type="ECO:0000313" key="1">
    <source>
        <dbReference type="EMBL" id="MDQ0110673.1"/>
    </source>
</evidence>
<gene>
    <name evidence="1" type="ORF">J2T15_000089</name>
</gene>
<evidence type="ECO:0000313" key="2">
    <source>
        <dbReference type="Proteomes" id="UP001229346"/>
    </source>
</evidence>
<keyword evidence="2" id="KW-1185">Reference proteome</keyword>
<comment type="caution">
    <text evidence="1">The sequence shown here is derived from an EMBL/GenBank/DDBJ whole genome shotgun (WGS) entry which is preliminary data.</text>
</comment>